<keyword evidence="1" id="KW-0175">Coiled coil</keyword>
<proteinExistence type="predicted"/>
<feature type="coiled-coil region" evidence="1">
    <location>
        <begin position="8"/>
        <end position="57"/>
    </location>
</feature>
<comment type="caution">
    <text evidence="2">The sequence shown here is derived from an EMBL/GenBank/DDBJ whole genome shotgun (WGS) entry which is preliminary data.</text>
</comment>
<evidence type="ECO:0000313" key="3">
    <source>
        <dbReference type="Proteomes" id="UP000267535"/>
    </source>
</evidence>
<dbReference type="RefSeq" id="WP_124924578.1">
    <property type="nucleotide sequence ID" value="NZ_BMOH01000001.1"/>
</dbReference>
<gene>
    <name evidence="2" type="ORF">EHS89_02800</name>
</gene>
<accession>A0A3P1SWC6</accession>
<organism evidence="2 3">
    <name type="scientific">Amphritea balenae</name>
    <dbReference type="NCBI Taxonomy" id="452629"/>
    <lineage>
        <taxon>Bacteria</taxon>
        <taxon>Pseudomonadati</taxon>
        <taxon>Pseudomonadota</taxon>
        <taxon>Gammaproteobacteria</taxon>
        <taxon>Oceanospirillales</taxon>
        <taxon>Oceanospirillaceae</taxon>
        <taxon>Amphritea</taxon>
    </lineage>
</organism>
<reference evidence="2 3" key="1">
    <citation type="submission" date="2018-11" db="EMBL/GenBank/DDBJ databases">
        <title>The draft genome sequence of Amphritea balenae JAMM 1525T.</title>
        <authorList>
            <person name="Fang Z."/>
            <person name="Zhang Y."/>
            <person name="Han X."/>
        </authorList>
    </citation>
    <scope>NUCLEOTIDE SEQUENCE [LARGE SCALE GENOMIC DNA]</scope>
    <source>
        <strain evidence="2 3">JAMM 1525</strain>
    </source>
</reference>
<sequence>MNPDTDTSNTLSKLYQELEQKLQQQLDEIEQRFQSRAKNLEQEKQRAYQARINHLRQGHDNRLRQLRLKSMRDTQTLQQQRFWRCQQNCIDEILADTRHLLEQQQPDRNYLEDWIEQAAPSLTAASAWHLNTSLQWSKRINLEEVALGRSDLKISSTSPVPMLGGAILQNKEFHIEIDGSWDQRLHALIPELWQRWLKDVGTNDQD</sequence>
<dbReference type="EMBL" id="RQXV01000001">
    <property type="protein sequence ID" value="RRD01504.1"/>
    <property type="molecule type" value="Genomic_DNA"/>
</dbReference>
<protein>
    <recommendedName>
        <fullName evidence="4">ATPase</fullName>
    </recommendedName>
</protein>
<name>A0A3P1SWC6_9GAMM</name>
<evidence type="ECO:0000256" key="1">
    <source>
        <dbReference type="SAM" id="Coils"/>
    </source>
</evidence>
<dbReference type="OrthoDB" id="7063579at2"/>
<evidence type="ECO:0000313" key="2">
    <source>
        <dbReference type="EMBL" id="RRD01504.1"/>
    </source>
</evidence>
<dbReference type="Proteomes" id="UP000267535">
    <property type="component" value="Unassembled WGS sequence"/>
</dbReference>
<keyword evidence="3" id="KW-1185">Reference proteome</keyword>
<evidence type="ECO:0008006" key="4">
    <source>
        <dbReference type="Google" id="ProtNLM"/>
    </source>
</evidence>
<dbReference type="AlphaFoldDB" id="A0A3P1SWC6"/>